<accession>A0A392UMA5</accession>
<name>A0A392UMA5_9FABA</name>
<dbReference type="Proteomes" id="UP000265520">
    <property type="component" value="Unassembled WGS sequence"/>
</dbReference>
<dbReference type="AlphaFoldDB" id="A0A392UMA5"/>
<keyword evidence="2" id="KW-1185">Reference proteome</keyword>
<dbReference type="EMBL" id="LXQA010827501">
    <property type="protein sequence ID" value="MCI72895.1"/>
    <property type="molecule type" value="Genomic_DNA"/>
</dbReference>
<proteinExistence type="predicted"/>
<reference evidence="1 2" key="1">
    <citation type="journal article" date="2018" name="Front. Plant Sci.">
        <title>Red Clover (Trifolium pratense) and Zigzag Clover (T. medium) - A Picture of Genomic Similarities and Differences.</title>
        <authorList>
            <person name="Dluhosova J."/>
            <person name="Istvanek J."/>
            <person name="Nedelnik J."/>
            <person name="Repkova J."/>
        </authorList>
    </citation>
    <scope>NUCLEOTIDE SEQUENCE [LARGE SCALE GENOMIC DNA]</scope>
    <source>
        <strain evidence="2">cv. 10/8</strain>
        <tissue evidence="1">Leaf</tissue>
    </source>
</reference>
<sequence length="55" mass="6738">EVQNMIKLQRFWLFRRWKASKAESFRGWRASEAGELQKLERHMLPHLAQHSEFKL</sequence>
<evidence type="ECO:0000313" key="2">
    <source>
        <dbReference type="Proteomes" id="UP000265520"/>
    </source>
</evidence>
<evidence type="ECO:0000313" key="1">
    <source>
        <dbReference type="EMBL" id="MCI72895.1"/>
    </source>
</evidence>
<feature type="non-terminal residue" evidence="1">
    <location>
        <position position="1"/>
    </location>
</feature>
<comment type="caution">
    <text evidence="1">The sequence shown here is derived from an EMBL/GenBank/DDBJ whole genome shotgun (WGS) entry which is preliminary data.</text>
</comment>
<organism evidence="1 2">
    <name type="scientific">Trifolium medium</name>
    <dbReference type="NCBI Taxonomy" id="97028"/>
    <lineage>
        <taxon>Eukaryota</taxon>
        <taxon>Viridiplantae</taxon>
        <taxon>Streptophyta</taxon>
        <taxon>Embryophyta</taxon>
        <taxon>Tracheophyta</taxon>
        <taxon>Spermatophyta</taxon>
        <taxon>Magnoliopsida</taxon>
        <taxon>eudicotyledons</taxon>
        <taxon>Gunneridae</taxon>
        <taxon>Pentapetalae</taxon>
        <taxon>rosids</taxon>
        <taxon>fabids</taxon>
        <taxon>Fabales</taxon>
        <taxon>Fabaceae</taxon>
        <taxon>Papilionoideae</taxon>
        <taxon>50 kb inversion clade</taxon>
        <taxon>NPAAA clade</taxon>
        <taxon>Hologalegina</taxon>
        <taxon>IRL clade</taxon>
        <taxon>Trifolieae</taxon>
        <taxon>Trifolium</taxon>
    </lineage>
</organism>
<protein>
    <submittedName>
        <fullName evidence="1">Uncharacterized protein</fullName>
    </submittedName>
</protein>